<keyword evidence="6" id="KW-0805">Transcription regulation</keyword>
<keyword evidence="3" id="KW-0863">Zinc-finger</keyword>
<reference evidence="11" key="2">
    <citation type="submission" date="2025-09" db="UniProtKB">
        <authorList>
            <consortium name="Ensembl"/>
        </authorList>
    </citation>
    <scope>IDENTIFICATION</scope>
</reference>
<dbReference type="Proteomes" id="UP000261340">
    <property type="component" value="Unplaced"/>
</dbReference>
<keyword evidence="2" id="KW-0479">Metal-binding</keyword>
<dbReference type="Pfam" id="PF23320">
    <property type="entry name" value="Zn_SUZ12"/>
    <property type="match status" value="1"/>
</dbReference>
<reference evidence="11" key="1">
    <citation type="submission" date="2025-08" db="UniProtKB">
        <authorList>
            <consortium name="Ensembl"/>
        </authorList>
    </citation>
    <scope>IDENTIFICATION</scope>
</reference>
<feature type="domain" description="Polycomb protein SUZ12-like zinc finger" evidence="10">
    <location>
        <begin position="362"/>
        <end position="429"/>
    </location>
</feature>
<evidence type="ECO:0000256" key="4">
    <source>
        <dbReference type="ARBA" id="ARBA00022833"/>
    </source>
</evidence>
<evidence type="ECO:0000259" key="9">
    <source>
        <dbReference type="Pfam" id="PF09733"/>
    </source>
</evidence>
<evidence type="ECO:0000256" key="2">
    <source>
        <dbReference type="ARBA" id="ARBA00022723"/>
    </source>
</evidence>
<keyword evidence="4" id="KW-0862">Zinc</keyword>
<dbReference type="PANTHER" id="PTHR22597:SF0">
    <property type="entry name" value="POLYCOMB PROTEIN SUZ12"/>
    <property type="match status" value="1"/>
</dbReference>
<proteinExistence type="inferred from homology"/>
<dbReference type="GeneTree" id="ENSGT00390000012364"/>
<keyword evidence="12" id="KW-1185">Reference proteome</keyword>
<feature type="domain" description="Polycomb protein VEFS-Box" evidence="9">
    <location>
        <begin position="489"/>
        <end position="608"/>
    </location>
</feature>
<keyword evidence="5" id="KW-0156">Chromatin regulator</keyword>
<comment type="similarity">
    <text evidence="1">Belongs to the VEFS (VRN2-EMF2-FIS2-SU(Z)12) family.</text>
</comment>
<feature type="compositionally biased region" description="Polar residues" evidence="8">
    <location>
        <begin position="316"/>
        <end position="333"/>
    </location>
</feature>
<evidence type="ECO:0000313" key="11">
    <source>
        <dbReference type="Ensembl" id="ENSACIP00000023060.1"/>
    </source>
</evidence>
<sequence>MAPHKQSHPVTLGSGGKANGLYHHQPSSAAMAAAKKPNMQLIQADHELFLQAFESEFLLSSRRDHFTADNLLFKVEKMRGEQETHSLASNLQLTFTGFFHKAGKSSQDSENEQNSVSLEVLLVKVCHKKRKDVSCPVKQVPTGKKQVPLNPDTSAGVQVKPGSYPSLLVPSSEFEPSNSHMVKSYSLLFRVSRPGHPRTQINGLANGEIHHKEAVNRKRRSSTLREEGETTFVAQMTVFDKNRRLQLLDGEYEVSMQEMEECPVGKKRATWETILDGKRLPPFESFSQGPTLQFTLRWTSDSADHSTAPVAKPLATRNSETNQDTRPSTLRTTHTPAVKESVNTDVQTRREQVSAEPRQKLRIFYQFQYNNNTRQQTEARDDLHCPWCTLNCRKLYSLLKHLKLSHSRFIFNYVPHPKGAKIEVSINECYDGSYAGNPQDIHNQPGFAFSRNGPVKRTAVTHVLVCRPKRTKPSLSEFLESEDGDREAQRTYISGHNRLYFHSDSCLPLRPQEMEVDSEDERDPDWLKEKTVKQIEDFMDVNEGEKEIMKLWNLHVMKYGFIADNQMNEACLLFAEHHAAFIVKRNLCRNFLLHLISMHDFNLIGTLTIDQAMARLRLVQTQASQRDKEEEDDDEEEEEDWETAVESQPEPDPDPDLSEFKTCNDETGNGSSEAGNQPEEEGSEKPHTKQKFSGFGSVLK</sequence>
<evidence type="ECO:0000256" key="1">
    <source>
        <dbReference type="ARBA" id="ARBA00007416"/>
    </source>
</evidence>
<evidence type="ECO:0000256" key="3">
    <source>
        <dbReference type="ARBA" id="ARBA00022771"/>
    </source>
</evidence>
<feature type="region of interest" description="Disordered" evidence="8">
    <location>
        <begin position="304"/>
        <end position="333"/>
    </location>
</feature>
<dbReference type="InterPro" id="IPR019135">
    <property type="entry name" value="Polycomb_protein_VEFS-Box"/>
</dbReference>
<dbReference type="GO" id="GO:0008270">
    <property type="term" value="F:zinc ion binding"/>
    <property type="evidence" value="ECO:0007669"/>
    <property type="project" value="UniProtKB-KW"/>
</dbReference>
<dbReference type="GO" id="GO:0006325">
    <property type="term" value="P:chromatin organization"/>
    <property type="evidence" value="ECO:0007669"/>
    <property type="project" value="UniProtKB-KW"/>
</dbReference>
<dbReference type="Pfam" id="PF09733">
    <property type="entry name" value="VEFS-Box"/>
    <property type="match status" value="1"/>
</dbReference>
<evidence type="ECO:0000256" key="5">
    <source>
        <dbReference type="ARBA" id="ARBA00022853"/>
    </source>
</evidence>
<accession>A0A3Q0SSA5</accession>
<keyword evidence="7" id="KW-0804">Transcription</keyword>
<dbReference type="GO" id="GO:0035098">
    <property type="term" value="C:ESC/E(Z) complex"/>
    <property type="evidence" value="ECO:0007669"/>
    <property type="project" value="TreeGrafter"/>
</dbReference>
<dbReference type="CDD" id="cd21750">
    <property type="entry name" value="ZnB-Zn_SUZ12"/>
    <property type="match status" value="1"/>
</dbReference>
<dbReference type="GO" id="GO:0016586">
    <property type="term" value="C:RSC-type complex"/>
    <property type="evidence" value="ECO:0007669"/>
    <property type="project" value="TreeGrafter"/>
</dbReference>
<dbReference type="GO" id="GO:0031490">
    <property type="term" value="F:chromatin DNA binding"/>
    <property type="evidence" value="ECO:0007669"/>
    <property type="project" value="TreeGrafter"/>
</dbReference>
<dbReference type="CDD" id="cd21551">
    <property type="entry name" value="VEFS-box_SUZ12"/>
    <property type="match status" value="1"/>
</dbReference>
<evidence type="ECO:0000313" key="12">
    <source>
        <dbReference type="Proteomes" id="UP000261340"/>
    </source>
</evidence>
<dbReference type="CDD" id="cd21740">
    <property type="entry name" value="C2_II_SUZ12"/>
    <property type="match status" value="1"/>
</dbReference>
<evidence type="ECO:0000259" key="10">
    <source>
        <dbReference type="Pfam" id="PF23320"/>
    </source>
</evidence>
<dbReference type="PANTHER" id="PTHR22597">
    <property type="entry name" value="POLYCOMB GROUP PROTEIN"/>
    <property type="match status" value="1"/>
</dbReference>
<organism evidence="11 12">
    <name type="scientific">Amphilophus citrinellus</name>
    <name type="common">Midas cichlid</name>
    <name type="synonym">Cichlasoma citrinellum</name>
    <dbReference type="NCBI Taxonomy" id="61819"/>
    <lineage>
        <taxon>Eukaryota</taxon>
        <taxon>Metazoa</taxon>
        <taxon>Chordata</taxon>
        <taxon>Craniata</taxon>
        <taxon>Vertebrata</taxon>
        <taxon>Euteleostomi</taxon>
        <taxon>Actinopterygii</taxon>
        <taxon>Neopterygii</taxon>
        <taxon>Teleostei</taxon>
        <taxon>Neoteleostei</taxon>
        <taxon>Acanthomorphata</taxon>
        <taxon>Ovalentaria</taxon>
        <taxon>Cichlomorphae</taxon>
        <taxon>Cichliformes</taxon>
        <taxon>Cichlidae</taxon>
        <taxon>New World cichlids</taxon>
        <taxon>Cichlasomatinae</taxon>
        <taxon>Heroini</taxon>
        <taxon>Amphilophus</taxon>
    </lineage>
</organism>
<dbReference type="Ensembl" id="ENSACIT00000023670.1">
    <property type="protein sequence ID" value="ENSACIP00000023060.1"/>
    <property type="gene ID" value="ENSACIG00000017759.1"/>
</dbReference>
<feature type="region of interest" description="Disordered" evidence="8">
    <location>
        <begin position="622"/>
        <end position="700"/>
    </location>
</feature>
<evidence type="ECO:0000256" key="7">
    <source>
        <dbReference type="ARBA" id="ARBA00023163"/>
    </source>
</evidence>
<evidence type="ECO:0000256" key="8">
    <source>
        <dbReference type="SAM" id="MobiDB-lite"/>
    </source>
</evidence>
<feature type="region of interest" description="Disordered" evidence="8">
    <location>
        <begin position="1"/>
        <end position="23"/>
    </location>
</feature>
<protein>
    <submittedName>
        <fullName evidence="11">SUZ12 polycomb repressive complex 2 subunit a</fullName>
    </submittedName>
</protein>
<dbReference type="InterPro" id="IPR057540">
    <property type="entry name" value="Znf_SUZ12"/>
</dbReference>
<feature type="compositionally biased region" description="Polar residues" evidence="8">
    <location>
        <begin position="665"/>
        <end position="675"/>
    </location>
</feature>
<name>A0A3Q0SSA5_AMPCI</name>
<dbReference type="AlphaFoldDB" id="A0A3Q0SSA5"/>
<feature type="compositionally biased region" description="Acidic residues" evidence="8">
    <location>
        <begin position="629"/>
        <end position="657"/>
    </location>
</feature>
<evidence type="ECO:0000256" key="6">
    <source>
        <dbReference type="ARBA" id="ARBA00023015"/>
    </source>
</evidence>